<protein>
    <submittedName>
        <fullName evidence="6">Molecular chaperone HscB</fullName>
    </submittedName>
</protein>
<feature type="region of interest" description="Disordered" evidence="3">
    <location>
        <begin position="108"/>
        <end position="135"/>
    </location>
</feature>
<dbReference type="InterPro" id="IPR001623">
    <property type="entry name" value="DnaJ_domain"/>
</dbReference>
<name>X0KBM4_FUSO5</name>
<evidence type="ECO:0000259" key="5">
    <source>
        <dbReference type="PROSITE" id="PS50076"/>
    </source>
</evidence>
<dbReference type="EMBL" id="JH658272">
    <property type="protein sequence ID" value="EXM10999.1"/>
    <property type="molecule type" value="Genomic_DNA"/>
</dbReference>
<reference evidence="6" key="2">
    <citation type="submission" date="2012-05" db="EMBL/GenBank/DDBJ databases">
        <title>The Genome Annotation of Fusarium oxysporum II5.</title>
        <authorList>
            <consortium name="The Broad Institute Genomics Platform"/>
            <person name="Ma L.-J."/>
            <person name="Corby-Kistler H."/>
            <person name="Broz K."/>
            <person name="Gale L.R."/>
            <person name="Jonkers W."/>
            <person name="O'Donnell K."/>
            <person name="Ploetz R."/>
            <person name="Steinberg C."/>
            <person name="Schwartz D.C."/>
            <person name="VanEtten H."/>
            <person name="Zhou S."/>
            <person name="Young S.K."/>
            <person name="Zeng Q."/>
            <person name="Gargeya S."/>
            <person name="Fitzgerald M."/>
            <person name="Abouelleil A."/>
            <person name="Alvarado L."/>
            <person name="Chapman S.B."/>
            <person name="Gainer-Dewar J."/>
            <person name="Goldberg J."/>
            <person name="Griggs A."/>
            <person name="Gujja S."/>
            <person name="Hansen M."/>
            <person name="Howarth C."/>
            <person name="Imamovic A."/>
            <person name="Ireland A."/>
            <person name="Larimer J."/>
            <person name="McCowan C."/>
            <person name="Murphy C."/>
            <person name="Pearson M."/>
            <person name="Poon T.W."/>
            <person name="Priest M."/>
            <person name="Roberts A."/>
            <person name="Saif S."/>
            <person name="Shea T."/>
            <person name="Sykes S."/>
            <person name="Wortman J."/>
            <person name="Nusbaum C."/>
            <person name="Birren B."/>
        </authorList>
    </citation>
    <scope>NUCLEOTIDE SEQUENCE</scope>
    <source>
        <strain evidence="6">54006</strain>
    </source>
</reference>
<dbReference type="GO" id="GO:0001671">
    <property type="term" value="F:ATPase activator activity"/>
    <property type="evidence" value="ECO:0007669"/>
    <property type="project" value="InterPro"/>
</dbReference>
<dbReference type="SUPFAM" id="SSF46565">
    <property type="entry name" value="Chaperone J-domain"/>
    <property type="match status" value="1"/>
</dbReference>
<feature type="domain" description="J" evidence="5">
    <location>
        <begin position="131"/>
        <end position="208"/>
    </location>
</feature>
<accession>X0KBM4</accession>
<dbReference type="InterPro" id="IPR009073">
    <property type="entry name" value="HscB_oligo_C"/>
</dbReference>
<dbReference type="CDD" id="cd06257">
    <property type="entry name" value="DnaJ"/>
    <property type="match status" value="1"/>
</dbReference>
<dbReference type="AlphaFoldDB" id="X0KBM4"/>
<evidence type="ECO:0000256" key="4">
    <source>
        <dbReference type="SAM" id="Phobius"/>
    </source>
</evidence>
<dbReference type="GO" id="GO:0005739">
    <property type="term" value="C:mitochondrion"/>
    <property type="evidence" value="ECO:0007669"/>
    <property type="project" value="TreeGrafter"/>
</dbReference>
<dbReference type="NCBIfam" id="TIGR00714">
    <property type="entry name" value="hscB"/>
    <property type="match status" value="1"/>
</dbReference>
<dbReference type="Gene3D" id="1.10.287.110">
    <property type="entry name" value="DnaJ domain"/>
    <property type="match status" value="1"/>
</dbReference>
<dbReference type="GO" id="GO:0051087">
    <property type="term" value="F:protein-folding chaperone binding"/>
    <property type="evidence" value="ECO:0007669"/>
    <property type="project" value="InterPro"/>
</dbReference>
<keyword evidence="4" id="KW-1133">Transmembrane helix</keyword>
<dbReference type="GO" id="GO:0051259">
    <property type="term" value="P:protein complex oligomerization"/>
    <property type="evidence" value="ECO:0007669"/>
    <property type="project" value="InterPro"/>
</dbReference>
<feature type="compositionally biased region" description="Low complexity" evidence="3">
    <location>
        <begin position="110"/>
        <end position="127"/>
    </location>
</feature>
<dbReference type="Pfam" id="PF07743">
    <property type="entry name" value="HSCB_C"/>
    <property type="match status" value="1"/>
</dbReference>
<keyword evidence="2" id="KW-0143">Chaperone</keyword>
<dbReference type="SUPFAM" id="SSF47144">
    <property type="entry name" value="HSC20 (HSCB), C-terminal oligomerisation domain"/>
    <property type="match status" value="1"/>
</dbReference>
<dbReference type="Proteomes" id="UP000030685">
    <property type="component" value="Unassembled WGS sequence"/>
</dbReference>
<dbReference type="SMART" id="SM00271">
    <property type="entry name" value="DnaJ"/>
    <property type="match status" value="1"/>
</dbReference>
<dbReference type="HOGENOM" id="CLU_068529_1_0_1"/>
<dbReference type="PANTHER" id="PTHR14021">
    <property type="entry name" value="IRON-SULFUR CLUSTER CO-CHAPERONE PROTEIN HSCB"/>
    <property type="match status" value="1"/>
</dbReference>
<comment type="similarity">
    <text evidence="1">Belongs to the HscB family.</text>
</comment>
<keyword evidence="4" id="KW-0812">Transmembrane</keyword>
<dbReference type="VEuPathDB" id="FungiDB:FOIG_00858"/>
<evidence type="ECO:0000256" key="3">
    <source>
        <dbReference type="SAM" id="MobiDB-lite"/>
    </source>
</evidence>
<dbReference type="InterPro" id="IPR036869">
    <property type="entry name" value="J_dom_sf"/>
</dbReference>
<evidence type="ECO:0000256" key="2">
    <source>
        <dbReference type="ARBA" id="ARBA00023186"/>
    </source>
</evidence>
<dbReference type="GeneID" id="42026033"/>
<gene>
    <name evidence="6" type="ORF">FOIG_00858</name>
</gene>
<sequence>MPSKAILARNDHLFFISKISCLGFIHFSALLHTFFLRTFVLQCPESMRHSITSPAVRDLSRLCVRCQLRVRRASTLVPSHRPSVAATPTRHHVALAVAVRGPATNRAHARAVSSAAQAEQEPASSGAPPSTHYDLFPETLPDGPPPAGHFPIDTRALRREFLRLQARAHPDMHPAQDKARAEAMSALINEAYKTLSNPLLRAQYLLSLRGVDVANDETLKVEEPELLMLVLEAREEIEDAEHEEDLDEPRAANDARIAESEQVLERAFQHDDIEAAKHEAVRLRYWVNIKESLDNWERGHHVVLQH</sequence>
<dbReference type="GO" id="GO:0044571">
    <property type="term" value="P:[2Fe-2S] cluster assembly"/>
    <property type="evidence" value="ECO:0007669"/>
    <property type="project" value="InterPro"/>
</dbReference>
<dbReference type="PROSITE" id="PS50076">
    <property type="entry name" value="DNAJ_2"/>
    <property type="match status" value="1"/>
</dbReference>
<keyword evidence="4" id="KW-0472">Membrane</keyword>
<dbReference type="Pfam" id="PF00226">
    <property type="entry name" value="DnaJ"/>
    <property type="match status" value="1"/>
</dbReference>
<evidence type="ECO:0000256" key="1">
    <source>
        <dbReference type="ARBA" id="ARBA00010476"/>
    </source>
</evidence>
<feature type="transmembrane region" description="Helical" evidence="4">
    <location>
        <begin position="12"/>
        <end position="35"/>
    </location>
</feature>
<dbReference type="RefSeq" id="XP_031073088.1">
    <property type="nucleotide sequence ID" value="XM_031197321.1"/>
</dbReference>
<proteinExistence type="inferred from homology"/>
<reference evidence="6" key="1">
    <citation type="submission" date="2011-11" db="EMBL/GenBank/DDBJ databases">
        <title>The Genome Sequence of Fusarium oxysporum II5.</title>
        <authorList>
            <consortium name="The Broad Institute Genome Sequencing Platform"/>
            <person name="Ma L.-J."/>
            <person name="Gale L.R."/>
            <person name="Schwartz D.C."/>
            <person name="Zhou S."/>
            <person name="Corby-Kistler H."/>
            <person name="Young S.K."/>
            <person name="Zeng Q."/>
            <person name="Gargeya S."/>
            <person name="Fitzgerald M."/>
            <person name="Haas B."/>
            <person name="Abouelleil A."/>
            <person name="Alvarado L."/>
            <person name="Arachchi H.M."/>
            <person name="Berlin A."/>
            <person name="Brown A."/>
            <person name="Chapman S.B."/>
            <person name="Chen Z."/>
            <person name="Dunbar C."/>
            <person name="Freedman E."/>
            <person name="Gearin G."/>
            <person name="Goldberg J."/>
            <person name="Griggs A."/>
            <person name="Gujja S."/>
            <person name="Heiman D."/>
            <person name="Howarth C."/>
            <person name="Larson L."/>
            <person name="Lui A."/>
            <person name="MacDonald P.J.P."/>
            <person name="Montmayeur A."/>
            <person name="Murphy C."/>
            <person name="Neiman D."/>
            <person name="Pearson M."/>
            <person name="Priest M."/>
            <person name="Roberts A."/>
            <person name="Saif S."/>
            <person name="Shea T."/>
            <person name="Shenoy N."/>
            <person name="Sisk P."/>
            <person name="Stolte C."/>
            <person name="Sykes S."/>
            <person name="Wortman J."/>
            <person name="Nusbaum C."/>
            <person name="Birren B."/>
        </authorList>
    </citation>
    <scope>NUCLEOTIDE SEQUENCE [LARGE SCALE GENOMIC DNA]</scope>
    <source>
        <strain evidence="6">54006</strain>
    </source>
</reference>
<dbReference type="InterPro" id="IPR036386">
    <property type="entry name" value="HscB_C_sf"/>
</dbReference>
<organism evidence="6">
    <name type="scientific">Fusarium odoratissimum (strain NRRL 54006)</name>
    <dbReference type="NCBI Taxonomy" id="1089451"/>
    <lineage>
        <taxon>Eukaryota</taxon>
        <taxon>Fungi</taxon>
        <taxon>Dikarya</taxon>
        <taxon>Ascomycota</taxon>
        <taxon>Pezizomycotina</taxon>
        <taxon>Sordariomycetes</taxon>
        <taxon>Hypocreomycetidae</taxon>
        <taxon>Hypocreales</taxon>
        <taxon>Nectriaceae</taxon>
        <taxon>Fusarium</taxon>
        <taxon>Fusarium oxysporum species complex</taxon>
        <taxon>Fusarium oxysporum f. sp. cubense (strain race 4)</taxon>
    </lineage>
</organism>
<dbReference type="InterPro" id="IPR004640">
    <property type="entry name" value="HscB"/>
</dbReference>
<dbReference type="Gene3D" id="1.20.1280.20">
    <property type="entry name" value="HscB, C-terminal domain"/>
    <property type="match status" value="1"/>
</dbReference>
<dbReference type="PANTHER" id="PTHR14021:SF15">
    <property type="entry name" value="IRON-SULFUR CLUSTER CO-CHAPERONE PROTEIN HSCB"/>
    <property type="match status" value="1"/>
</dbReference>
<evidence type="ECO:0000313" key="6">
    <source>
        <dbReference type="EMBL" id="EXM10999.1"/>
    </source>
</evidence>